<evidence type="ECO:0000313" key="2">
    <source>
        <dbReference type="EMBL" id="BAR47138.1"/>
    </source>
</evidence>
<dbReference type="AlphaFoldDB" id="A0A1Y0Z8R7"/>
<protein>
    <submittedName>
        <fullName evidence="2">Uncharacterized protein</fullName>
    </submittedName>
</protein>
<dbReference type="STRING" id="270351.Maq22A_c28160"/>
<organism evidence="2 3">
    <name type="scientific">Methylobacterium aquaticum</name>
    <dbReference type="NCBI Taxonomy" id="270351"/>
    <lineage>
        <taxon>Bacteria</taxon>
        <taxon>Pseudomonadati</taxon>
        <taxon>Pseudomonadota</taxon>
        <taxon>Alphaproteobacteria</taxon>
        <taxon>Hyphomicrobiales</taxon>
        <taxon>Methylobacteriaceae</taxon>
        <taxon>Methylobacterium</taxon>
    </lineage>
</organism>
<gene>
    <name evidence="2" type="ORF">Maq22A_c28160</name>
</gene>
<sequence>MAREDRVEGAAGRAKCLSQNSRSPPRLAVAATSRREFCEVHQDDALAETVDGALKAAVIHRRGPWRSVMAVACAIPEWIDRDDHRRFARADRHCSSRRDRSALERFTIAVQSRSSPSHCFVAFSSTNRHPLRRKMLYRADVGDQWPCRLTQDNRPPTNPERFTLAKERKTEGQHSFHPAA</sequence>
<name>A0A1Y0Z8R7_9HYPH</name>
<proteinExistence type="predicted"/>
<accession>A0A1Y0Z8R7</accession>
<evidence type="ECO:0000256" key="1">
    <source>
        <dbReference type="SAM" id="MobiDB-lite"/>
    </source>
</evidence>
<reference evidence="2 3" key="1">
    <citation type="journal article" date="2015" name="Genome Announc.">
        <title>Complete Genome Sequence of Methylobacterium aquaticum Strain 22A, Isolated from Racomitrium japonicum Moss.</title>
        <authorList>
            <person name="Tani A."/>
            <person name="Ogura Y."/>
            <person name="Hayashi T."/>
            <person name="Kimbara K."/>
        </authorList>
    </citation>
    <scope>NUCLEOTIDE SEQUENCE [LARGE SCALE GENOMIC DNA]</scope>
    <source>
        <strain evidence="2 3">MA-22A</strain>
    </source>
</reference>
<dbReference type="Proteomes" id="UP000061432">
    <property type="component" value="Chromosome"/>
</dbReference>
<feature type="region of interest" description="Disordered" evidence="1">
    <location>
        <begin position="1"/>
        <end position="24"/>
    </location>
</feature>
<reference evidence="3" key="2">
    <citation type="submission" date="2015-01" db="EMBL/GenBank/DDBJ databases">
        <title>Complete genome sequence of Methylobacterium aquaticum strain 22A.</title>
        <authorList>
            <person name="Tani A."/>
            <person name="Ogura Y."/>
            <person name="Hayashi T."/>
        </authorList>
    </citation>
    <scope>NUCLEOTIDE SEQUENCE [LARGE SCALE GENOMIC DNA]</scope>
    <source>
        <strain evidence="3">MA-22A</strain>
    </source>
</reference>
<evidence type="ECO:0000313" key="3">
    <source>
        <dbReference type="Proteomes" id="UP000061432"/>
    </source>
</evidence>
<dbReference type="KEGG" id="maqu:Maq22A_c28160"/>
<dbReference type="EMBL" id="AP014704">
    <property type="protein sequence ID" value="BAR47138.1"/>
    <property type="molecule type" value="Genomic_DNA"/>
</dbReference>